<keyword evidence="3" id="KW-0012">Acyltransferase</keyword>
<dbReference type="AlphaFoldDB" id="A8ZZC7"/>
<evidence type="ECO:0000313" key="5">
    <source>
        <dbReference type="EMBL" id="ABW67280.1"/>
    </source>
</evidence>
<comment type="similarity">
    <text evidence="1">Belongs to the thiolase-like superfamily. Thiolase family.</text>
</comment>
<dbReference type="OrthoDB" id="4470569at2"/>
<dbReference type="EMBL" id="CP000859">
    <property type="protein sequence ID" value="ABW67280.1"/>
    <property type="molecule type" value="Genomic_DNA"/>
</dbReference>
<dbReference type="SUPFAM" id="SSF53901">
    <property type="entry name" value="Thiolase-like"/>
    <property type="match status" value="2"/>
</dbReference>
<evidence type="ECO:0000256" key="1">
    <source>
        <dbReference type="ARBA" id="ARBA00010982"/>
    </source>
</evidence>
<dbReference type="eggNOG" id="COG0183">
    <property type="taxonomic scope" value="Bacteria"/>
</dbReference>
<dbReference type="InterPro" id="IPR016039">
    <property type="entry name" value="Thiolase-like"/>
</dbReference>
<name>A8ZZC7_DESOH</name>
<protein>
    <submittedName>
        <fullName evidence="5">Acetyl-CoA acetyltransferase</fullName>
    </submittedName>
</protein>
<dbReference type="HOGENOM" id="CLU_026848_1_0_7"/>
<dbReference type="PANTHER" id="PTHR18919">
    <property type="entry name" value="ACETYL-COA C-ACYLTRANSFERASE"/>
    <property type="match status" value="1"/>
</dbReference>
<dbReference type="STRING" id="96561.Dole_1476"/>
<dbReference type="RefSeq" id="WP_012174896.1">
    <property type="nucleotide sequence ID" value="NC_009943.1"/>
</dbReference>
<feature type="domain" description="Thiolase-like protein type 1 additional C-terminal" evidence="4">
    <location>
        <begin position="419"/>
        <end position="498"/>
    </location>
</feature>
<evidence type="ECO:0000256" key="2">
    <source>
        <dbReference type="ARBA" id="ARBA00022679"/>
    </source>
</evidence>
<sequence length="506" mass="54757">MAFLHVPVIVGAGQVTRRQVTPVETGSPVELMAQSVRVAAEDAGLTDQAVEKTDLLVTTSLFSDDGIVNVAGCVADRLGLADARCRVSGFGGTVPHSMLHHAMEQIAQGRAELAVLTGAEAQHTRQQAVKNNRFFGWGLSSNRDCLPPLSPVGPADGACETEHIHGLSIPAYVYPMFENALRERYGRTIADHANAMADLMHRFSEVAADNPHAWFQAPFSTKEIVTASGDNRYIAFPYTKRMNAMLFVDQAAALIVTSEAHADRMGIDKSKRVYLHGYTEAHDHWHVLEREAYGVSPAIDIVGRAALAQAKTTIDQIDFFDLYSCFPVAVQATRDMLGIAQNDPRPLTVTGGLPYFGGPGNNYVLHSMVQMADVLRRHPGKIGLVTGNSFYMTKHSAAVCSTHPAADNSAVTADVHQCQQEVDRGPKNQIDSTPSGRATVETYTVVYDRHNGPTKGIVIGKTEEGKRFAAYTPPDPHLFAAMTAEGFCGVSGRVVSTDKVNIFTPE</sequence>
<evidence type="ECO:0000313" key="6">
    <source>
        <dbReference type="Proteomes" id="UP000008561"/>
    </source>
</evidence>
<dbReference type="InterPro" id="IPR040771">
    <property type="entry name" value="TLP1_add_C"/>
</dbReference>
<evidence type="ECO:0000259" key="4">
    <source>
        <dbReference type="Pfam" id="PF18313"/>
    </source>
</evidence>
<dbReference type="KEGG" id="dol:Dole_1476"/>
<proteinExistence type="inferred from homology"/>
<gene>
    <name evidence="5" type="ordered locus">Dole_1476</name>
</gene>
<keyword evidence="6" id="KW-1185">Reference proteome</keyword>
<organism evidence="5 6">
    <name type="scientific">Desulfosudis oleivorans (strain DSM 6200 / JCM 39069 / Hxd3)</name>
    <name type="common">Desulfococcus oleovorans</name>
    <dbReference type="NCBI Taxonomy" id="96561"/>
    <lineage>
        <taxon>Bacteria</taxon>
        <taxon>Pseudomonadati</taxon>
        <taxon>Thermodesulfobacteriota</taxon>
        <taxon>Desulfobacteria</taxon>
        <taxon>Desulfobacterales</taxon>
        <taxon>Desulfosudaceae</taxon>
        <taxon>Desulfosudis</taxon>
    </lineage>
</organism>
<reference evidence="5 6" key="1">
    <citation type="submission" date="2007-10" db="EMBL/GenBank/DDBJ databases">
        <title>Complete sequence of Desulfococcus oleovorans Hxd3.</title>
        <authorList>
            <consortium name="US DOE Joint Genome Institute"/>
            <person name="Copeland A."/>
            <person name="Lucas S."/>
            <person name="Lapidus A."/>
            <person name="Barry K."/>
            <person name="Glavina del Rio T."/>
            <person name="Dalin E."/>
            <person name="Tice H."/>
            <person name="Pitluck S."/>
            <person name="Kiss H."/>
            <person name="Brettin T."/>
            <person name="Bruce D."/>
            <person name="Detter J.C."/>
            <person name="Han C."/>
            <person name="Schmutz J."/>
            <person name="Larimer F."/>
            <person name="Land M."/>
            <person name="Hauser L."/>
            <person name="Kyrpides N."/>
            <person name="Kim E."/>
            <person name="Wawrik B."/>
            <person name="Richardson P."/>
        </authorList>
    </citation>
    <scope>NUCLEOTIDE SEQUENCE [LARGE SCALE GENOMIC DNA]</scope>
    <source>
        <strain evidence="6">DSM 6200 / JCM 39069 / Hxd3</strain>
    </source>
</reference>
<keyword evidence="2 5" id="KW-0808">Transferase</keyword>
<dbReference type="Pfam" id="PF18313">
    <property type="entry name" value="TLP1_add_C"/>
    <property type="match status" value="1"/>
</dbReference>
<dbReference type="PANTHER" id="PTHR18919:SF139">
    <property type="entry name" value="THIOLASE-LIKE PROTEIN TYPE 1 ADDITIONAL C-TERMINAL DOMAIN-CONTAINING PROTEIN"/>
    <property type="match status" value="1"/>
</dbReference>
<evidence type="ECO:0000256" key="3">
    <source>
        <dbReference type="ARBA" id="ARBA00023315"/>
    </source>
</evidence>
<dbReference type="GO" id="GO:0016746">
    <property type="term" value="F:acyltransferase activity"/>
    <property type="evidence" value="ECO:0007669"/>
    <property type="project" value="UniProtKB-KW"/>
</dbReference>
<accession>A8ZZC7</accession>
<dbReference type="Proteomes" id="UP000008561">
    <property type="component" value="Chromosome"/>
</dbReference>
<dbReference type="Gene3D" id="3.40.47.10">
    <property type="match status" value="1"/>
</dbReference>
<dbReference type="Gene3D" id="2.40.50.840">
    <property type="match status" value="1"/>
</dbReference>